<keyword evidence="1" id="KW-0812">Transmembrane</keyword>
<keyword evidence="3" id="KW-1185">Reference proteome</keyword>
<evidence type="ECO:0000256" key="1">
    <source>
        <dbReference type="SAM" id="Phobius"/>
    </source>
</evidence>
<evidence type="ECO:0000313" key="2">
    <source>
        <dbReference type="EMBL" id="TFK44033.1"/>
    </source>
</evidence>
<feature type="non-terminal residue" evidence="2">
    <location>
        <position position="1"/>
    </location>
</feature>
<feature type="transmembrane region" description="Helical" evidence="1">
    <location>
        <begin position="55"/>
        <end position="81"/>
    </location>
</feature>
<sequence>NIRSQKTRSRKHIVLSCYITVMFVLSTTIIVSNAIDVRQYIQAIFLGMLPERSFFGLSRIAEPCFVLANWGADGLLIWRCLLIYRSYNGTPRWVVAISCILAFLSIGNAFFNPRITVFMSVWIYCIISLFINLVITTMIIARLNACRRRITKTLGSNHGTLYTNVMAMIIESALLTLFSLIFVVISLLTGGVSSGNLLSLAIQILA</sequence>
<dbReference type="AlphaFoldDB" id="A0A5C3MH97"/>
<feature type="transmembrane region" description="Helical" evidence="1">
    <location>
        <begin position="12"/>
        <end position="35"/>
    </location>
</feature>
<reference evidence="2 3" key="1">
    <citation type="journal article" date="2019" name="Nat. Ecol. Evol.">
        <title>Megaphylogeny resolves global patterns of mushroom evolution.</title>
        <authorList>
            <person name="Varga T."/>
            <person name="Krizsan K."/>
            <person name="Foldi C."/>
            <person name="Dima B."/>
            <person name="Sanchez-Garcia M."/>
            <person name="Sanchez-Ramirez S."/>
            <person name="Szollosi G.J."/>
            <person name="Szarkandi J.G."/>
            <person name="Papp V."/>
            <person name="Albert L."/>
            <person name="Andreopoulos W."/>
            <person name="Angelini C."/>
            <person name="Antonin V."/>
            <person name="Barry K.W."/>
            <person name="Bougher N.L."/>
            <person name="Buchanan P."/>
            <person name="Buyck B."/>
            <person name="Bense V."/>
            <person name="Catcheside P."/>
            <person name="Chovatia M."/>
            <person name="Cooper J."/>
            <person name="Damon W."/>
            <person name="Desjardin D."/>
            <person name="Finy P."/>
            <person name="Geml J."/>
            <person name="Haridas S."/>
            <person name="Hughes K."/>
            <person name="Justo A."/>
            <person name="Karasinski D."/>
            <person name="Kautmanova I."/>
            <person name="Kiss B."/>
            <person name="Kocsube S."/>
            <person name="Kotiranta H."/>
            <person name="LaButti K.M."/>
            <person name="Lechner B.E."/>
            <person name="Liimatainen K."/>
            <person name="Lipzen A."/>
            <person name="Lukacs Z."/>
            <person name="Mihaltcheva S."/>
            <person name="Morgado L.N."/>
            <person name="Niskanen T."/>
            <person name="Noordeloos M.E."/>
            <person name="Ohm R.A."/>
            <person name="Ortiz-Santana B."/>
            <person name="Ovrebo C."/>
            <person name="Racz N."/>
            <person name="Riley R."/>
            <person name="Savchenko A."/>
            <person name="Shiryaev A."/>
            <person name="Soop K."/>
            <person name="Spirin V."/>
            <person name="Szebenyi C."/>
            <person name="Tomsovsky M."/>
            <person name="Tulloss R.E."/>
            <person name="Uehling J."/>
            <person name="Grigoriev I.V."/>
            <person name="Vagvolgyi C."/>
            <person name="Papp T."/>
            <person name="Martin F.M."/>
            <person name="Miettinen O."/>
            <person name="Hibbett D.S."/>
            <person name="Nagy L.G."/>
        </authorList>
    </citation>
    <scope>NUCLEOTIDE SEQUENCE [LARGE SCALE GENOMIC DNA]</scope>
    <source>
        <strain evidence="2 3">CBS 166.37</strain>
    </source>
</reference>
<dbReference type="STRING" id="68775.A0A5C3MH97"/>
<feature type="transmembrane region" description="Helical" evidence="1">
    <location>
        <begin position="117"/>
        <end position="140"/>
    </location>
</feature>
<dbReference type="OrthoDB" id="3267806at2759"/>
<proteinExistence type="predicted"/>
<name>A0A5C3MH97_9AGAR</name>
<keyword evidence="1" id="KW-1133">Transmembrane helix</keyword>
<protein>
    <submittedName>
        <fullName evidence="2">Uncharacterized protein</fullName>
    </submittedName>
</protein>
<dbReference type="Proteomes" id="UP000308652">
    <property type="component" value="Unassembled WGS sequence"/>
</dbReference>
<dbReference type="EMBL" id="ML213590">
    <property type="protein sequence ID" value="TFK44033.1"/>
    <property type="molecule type" value="Genomic_DNA"/>
</dbReference>
<feature type="transmembrane region" description="Helical" evidence="1">
    <location>
        <begin position="93"/>
        <end position="111"/>
    </location>
</feature>
<feature type="transmembrane region" description="Helical" evidence="1">
    <location>
        <begin position="161"/>
        <end position="188"/>
    </location>
</feature>
<accession>A0A5C3MH97</accession>
<keyword evidence="1" id="KW-0472">Membrane</keyword>
<organism evidence="2 3">
    <name type="scientific">Crucibulum laeve</name>
    <dbReference type="NCBI Taxonomy" id="68775"/>
    <lineage>
        <taxon>Eukaryota</taxon>
        <taxon>Fungi</taxon>
        <taxon>Dikarya</taxon>
        <taxon>Basidiomycota</taxon>
        <taxon>Agaricomycotina</taxon>
        <taxon>Agaricomycetes</taxon>
        <taxon>Agaricomycetidae</taxon>
        <taxon>Agaricales</taxon>
        <taxon>Agaricineae</taxon>
        <taxon>Nidulariaceae</taxon>
        <taxon>Crucibulum</taxon>
    </lineage>
</organism>
<feature type="non-terminal residue" evidence="2">
    <location>
        <position position="206"/>
    </location>
</feature>
<gene>
    <name evidence="2" type="ORF">BDQ12DRAFT_571367</name>
</gene>
<evidence type="ECO:0000313" key="3">
    <source>
        <dbReference type="Proteomes" id="UP000308652"/>
    </source>
</evidence>